<dbReference type="InterPro" id="IPR045093">
    <property type="entry name" value="Cullin"/>
</dbReference>
<dbReference type="InterPro" id="IPR016159">
    <property type="entry name" value="Cullin_repeat-like_dom_sf"/>
</dbReference>
<feature type="domain" description="Cullin family profile" evidence="5">
    <location>
        <begin position="382"/>
        <end position="615"/>
    </location>
</feature>
<dbReference type="InterPro" id="IPR016158">
    <property type="entry name" value="Cullin_homology"/>
</dbReference>
<dbReference type="Gene3D" id="3.30.230.130">
    <property type="entry name" value="Cullin, Chain C, Domain 2"/>
    <property type="match status" value="1"/>
</dbReference>
<dbReference type="GO" id="GO:0031625">
    <property type="term" value="F:ubiquitin protein ligase binding"/>
    <property type="evidence" value="ECO:0007669"/>
    <property type="project" value="InterPro"/>
</dbReference>
<evidence type="ECO:0000313" key="6">
    <source>
        <dbReference type="EMBL" id="OQR94149.1"/>
    </source>
</evidence>
<dbReference type="InterPro" id="IPR036388">
    <property type="entry name" value="WH-like_DNA-bd_sf"/>
</dbReference>
<dbReference type="Pfam" id="PF00888">
    <property type="entry name" value="Cullin"/>
    <property type="match status" value="1"/>
</dbReference>
<dbReference type="InterPro" id="IPR059120">
    <property type="entry name" value="Cullin-like_AB"/>
</dbReference>
<dbReference type="Gene3D" id="1.20.1310.10">
    <property type="entry name" value="Cullin Repeats"/>
    <property type="match status" value="4"/>
</dbReference>
<evidence type="ECO:0000256" key="4">
    <source>
        <dbReference type="RuleBase" id="RU003829"/>
    </source>
</evidence>
<dbReference type="InterPro" id="IPR019559">
    <property type="entry name" value="Cullin_neddylation_domain"/>
</dbReference>
<dbReference type="InterPro" id="IPR001373">
    <property type="entry name" value="Cullin_N"/>
</dbReference>
<evidence type="ECO:0000256" key="3">
    <source>
        <dbReference type="PROSITE-ProRule" id="PRU00330"/>
    </source>
</evidence>
<dbReference type="InterPro" id="IPR036317">
    <property type="entry name" value="Cullin_homology_sf"/>
</dbReference>
<comment type="caution">
    <text evidence="6">The sequence shown here is derived from an EMBL/GenBank/DDBJ whole genome shotgun (WGS) entry which is preliminary data.</text>
</comment>
<dbReference type="SUPFAM" id="SSF75632">
    <property type="entry name" value="Cullin homology domain"/>
    <property type="match status" value="1"/>
</dbReference>
<dbReference type="STRING" id="1202772.A0A1V9Z846"/>
<dbReference type="GO" id="GO:0031461">
    <property type="term" value="C:cullin-RING ubiquitin ligase complex"/>
    <property type="evidence" value="ECO:0007669"/>
    <property type="project" value="InterPro"/>
</dbReference>
<dbReference type="FunFam" id="3.30.230.130:FF:000006">
    <property type="entry name" value="Cullin-4 like"/>
    <property type="match status" value="1"/>
</dbReference>
<evidence type="ECO:0000259" key="5">
    <source>
        <dbReference type="PROSITE" id="PS50069"/>
    </source>
</evidence>
<keyword evidence="7" id="KW-1185">Reference proteome</keyword>
<dbReference type="FunFam" id="1.20.1310.10:FF:000001">
    <property type="entry name" value="Cullin 3"/>
    <property type="match status" value="1"/>
</dbReference>
<evidence type="ECO:0000256" key="1">
    <source>
        <dbReference type="ARBA" id="ARBA00006019"/>
    </source>
</evidence>
<dbReference type="FunFam" id="1.20.1310.10:FF:000024">
    <property type="entry name" value="Cullin-4 like"/>
    <property type="match status" value="1"/>
</dbReference>
<dbReference type="EMBL" id="JNBR01000373">
    <property type="protein sequence ID" value="OQR94149.1"/>
    <property type="molecule type" value="Genomic_DNA"/>
</dbReference>
<proteinExistence type="inferred from homology"/>
<dbReference type="InterPro" id="IPR016157">
    <property type="entry name" value="Cullin_CS"/>
</dbReference>
<comment type="similarity">
    <text evidence="1 3 4">Belongs to the cullin family.</text>
</comment>
<dbReference type="GO" id="GO:0006511">
    <property type="term" value="P:ubiquitin-dependent protein catabolic process"/>
    <property type="evidence" value="ECO:0007669"/>
    <property type="project" value="InterPro"/>
</dbReference>
<dbReference type="AlphaFoldDB" id="A0A1V9Z846"/>
<dbReference type="FunFam" id="1.10.10.10:FF:000050">
    <property type="entry name" value="Cullin 4B"/>
    <property type="match status" value="1"/>
</dbReference>
<dbReference type="SMART" id="SM00182">
    <property type="entry name" value="CULLIN"/>
    <property type="match status" value="1"/>
</dbReference>
<dbReference type="SMART" id="SM00884">
    <property type="entry name" value="Cullin_Nedd8"/>
    <property type="match status" value="1"/>
</dbReference>
<sequence>MKKARKVSIKPFKQAPSVPDGFEERAWASLEASLMCLQNKTTTTTSAMGWEELYGLVTDLCHQKKAAWLYGLLKSHLATSINRTLQSACTEDLGLLHLDSGLFVERLVGLWEEFCSDLLMIRNLCLYLDRTYVMQTPGVVSIYDMGLACFQDALHVLPALESKITAAFLQEVERERHGETVQRTHLKTLVRMTVALQIYGRHIERPFLAAAEVFYAKEGQAQMEAMNVATFLLHVEKRLLEEHERSMGYLDGNLSTKKSILHVVEMFLLAPHVTLLLERGFEELATGNRVDDLKRLFGLLERIDQLPLLKASWTRFIVARGSSIVNDTSPTSLELDKGMVAGLLAFKADLDVMLRDAFHNDATFVHALKSAMEQAINAKASRPAELIAKFVDAKLKTGNKDGSEREIEALLDRVMVLFRYIQGKDVFEAFYKKDLAKRLLLGKSASFDLEKAMISKLKTECGSSFTNKLEGMFKDIDLSRSVMSQFQQHHASQLALSNLTHKMDMHVHVLTTGFWPPYVPTELNLPQALVPLKAVFEAFYTAKYQGRQLQWQHSLGHCVVKASFPKGRKELAVSLFQALVLLCFNHGRDTVGFKEIKEQTGIEDGELRRTLQSLACGKVRVLQKQPKGREVEDGDEFVYNAGFTNPLMRIKINSIQMKETTAENTETHERVFRDRQYQVDAAIVRIMKSRKQLSHALLMSELLTQLKFPAKPVDIKRRIESLIDREYLERDAGNAQLYNYLA</sequence>
<gene>
    <name evidence="6" type="ORF">ACHHYP_01646</name>
</gene>
<dbReference type="Proteomes" id="UP000243579">
    <property type="component" value="Unassembled WGS sequence"/>
</dbReference>
<dbReference type="SUPFAM" id="SSF46785">
    <property type="entry name" value="Winged helix' DNA-binding domain"/>
    <property type="match status" value="1"/>
</dbReference>
<reference evidence="6 7" key="1">
    <citation type="journal article" date="2014" name="Genome Biol. Evol.">
        <title>The secreted proteins of Achlya hypogyna and Thraustotheca clavata identify the ancestral oomycete secretome and reveal gene acquisitions by horizontal gene transfer.</title>
        <authorList>
            <person name="Misner I."/>
            <person name="Blouin N."/>
            <person name="Leonard G."/>
            <person name="Richards T.A."/>
            <person name="Lane C.E."/>
        </authorList>
    </citation>
    <scope>NUCLEOTIDE SEQUENCE [LARGE SCALE GENOMIC DNA]</scope>
    <source>
        <strain evidence="6 7">ATCC 48635</strain>
    </source>
</reference>
<dbReference type="SUPFAM" id="SSF74788">
    <property type="entry name" value="Cullin repeat-like"/>
    <property type="match status" value="1"/>
</dbReference>
<name>A0A1V9Z846_ACHHY</name>
<dbReference type="Gene3D" id="1.10.10.10">
    <property type="entry name" value="Winged helix-like DNA-binding domain superfamily/Winged helix DNA-binding domain"/>
    <property type="match status" value="1"/>
</dbReference>
<organism evidence="6 7">
    <name type="scientific">Achlya hypogyna</name>
    <name type="common">Oomycete</name>
    <name type="synonym">Protoachlya hypogyna</name>
    <dbReference type="NCBI Taxonomy" id="1202772"/>
    <lineage>
        <taxon>Eukaryota</taxon>
        <taxon>Sar</taxon>
        <taxon>Stramenopiles</taxon>
        <taxon>Oomycota</taxon>
        <taxon>Saprolegniomycetes</taxon>
        <taxon>Saprolegniales</taxon>
        <taxon>Achlyaceae</taxon>
        <taxon>Achlya</taxon>
    </lineage>
</organism>
<dbReference type="PROSITE" id="PS01256">
    <property type="entry name" value="CULLIN_1"/>
    <property type="match status" value="1"/>
</dbReference>
<evidence type="ECO:0000256" key="2">
    <source>
        <dbReference type="ARBA" id="ARBA00022843"/>
    </source>
</evidence>
<dbReference type="PROSITE" id="PS50069">
    <property type="entry name" value="CULLIN_2"/>
    <property type="match status" value="1"/>
</dbReference>
<dbReference type="PANTHER" id="PTHR11932">
    <property type="entry name" value="CULLIN"/>
    <property type="match status" value="1"/>
</dbReference>
<dbReference type="Pfam" id="PF10557">
    <property type="entry name" value="Cullin_Nedd8"/>
    <property type="match status" value="1"/>
</dbReference>
<evidence type="ECO:0000313" key="7">
    <source>
        <dbReference type="Proteomes" id="UP000243579"/>
    </source>
</evidence>
<dbReference type="InterPro" id="IPR036390">
    <property type="entry name" value="WH_DNA-bd_sf"/>
</dbReference>
<protein>
    <submittedName>
        <fullName evidence="6">Cullin family protein</fullName>
    </submittedName>
</protein>
<accession>A0A1V9Z846</accession>
<dbReference type="Pfam" id="PF26557">
    <property type="entry name" value="Cullin_AB"/>
    <property type="match status" value="1"/>
</dbReference>
<keyword evidence="2" id="KW-0832">Ubl conjugation</keyword>
<dbReference type="OrthoDB" id="27073at2759"/>